<dbReference type="GO" id="GO:0006364">
    <property type="term" value="P:rRNA processing"/>
    <property type="evidence" value="ECO:0007669"/>
    <property type="project" value="InterPro"/>
</dbReference>
<dbReference type="AlphaFoldDB" id="A0A1D6N2Q2"/>
<dbReference type="OMA" id="CFVPRGV"/>
<accession>A0A1D6N2Q2</accession>
<feature type="non-terminal residue" evidence="1">
    <location>
        <position position="253"/>
    </location>
</feature>
<gene>
    <name evidence="1" type="ORF">ZEAMMB73_Zm00001d042306</name>
</gene>
<sequence length="253" mass="27737">MEEDSIKGMISAISWVPRGAAKSVPVVADPPTQEEIAEAMKTFDLGRDSGSDADEDDDAATMELDGAAETVEEVDEAARAKAVAKALCKGSSKADDVADELRELNMDAYDDEDEEVDIFGSGLGDLYYPSNAMDPYLKKNNEDDEEDDDDDEEIEDKMIMPTDFVIVCAHSEDDIFSLQVNILEETNDGEQNIFVHHDVPLADFPLCTAWMDFNLKGGEKGNFVAVGTMDPAIEIWDLDMVDEVQPHMVLGGL</sequence>
<dbReference type="InterPro" id="IPR044285">
    <property type="entry name" value="PWP1"/>
</dbReference>
<dbReference type="ExpressionAtlas" id="A0A1D6N2Q2">
    <property type="expression patterns" value="baseline and differential"/>
</dbReference>
<protein>
    <submittedName>
        <fullName evidence="1">Periodic tryptophan protein 1</fullName>
    </submittedName>
</protein>
<dbReference type="PANTHER" id="PTHR14091:SF0">
    <property type="entry name" value="PERIODIC TRYPTOPHAN PROTEIN 1 HOMOLOG"/>
    <property type="match status" value="1"/>
</dbReference>
<dbReference type="EMBL" id="CM007649">
    <property type="protein sequence ID" value="ONM34990.1"/>
    <property type="molecule type" value="Genomic_DNA"/>
</dbReference>
<organism evidence="1">
    <name type="scientific">Zea mays</name>
    <name type="common">Maize</name>
    <dbReference type="NCBI Taxonomy" id="4577"/>
    <lineage>
        <taxon>Eukaryota</taxon>
        <taxon>Viridiplantae</taxon>
        <taxon>Streptophyta</taxon>
        <taxon>Embryophyta</taxon>
        <taxon>Tracheophyta</taxon>
        <taxon>Spermatophyta</taxon>
        <taxon>Magnoliopsida</taxon>
        <taxon>Liliopsida</taxon>
        <taxon>Poales</taxon>
        <taxon>Poaceae</taxon>
        <taxon>PACMAD clade</taxon>
        <taxon>Panicoideae</taxon>
        <taxon>Andropogonodae</taxon>
        <taxon>Andropogoneae</taxon>
        <taxon>Tripsacinae</taxon>
        <taxon>Zea</taxon>
    </lineage>
</organism>
<proteinExistence type="predicted"/>
<evidence type="ECO:0000313" key="1">
    <source>
        <dbReference type="EMBL" id="ONM34990.1"/>
    </source>
</evidence>
<name>A0A1D6N2Q2_MAIZE</name>
<reference evidence="1" key="1">
    <citation type="submission" date="2015-12" db="EMBL/GenBank/DDBJ databases">
        <title>Update maize B73 reference genome by single molecule sequencing technologies.</title>
        <authorList>
            <consortium name="Maize Genome Sequencing Project"/>
            <person name="Ware D."/>
        </authorList>
    </citation>
    <scope>NUCLEOTIDE SEQUENCE [LARGE SCALE GENOMIC DNA]</scope>
    <source>
        <tissue evidence="1">Seedling</tissue>
    </source>
</reference>
<dbReference type="PANTHER" id="PTHR14091">
    <property type="entry name" value="PERIODIC TRYPTOPHAN PROTEIN 1"/>
    <property type="match status" value="1"/>
</dbReference>